<dbReference type="AlphaFoldDB" id="A0AAV2AE75"/>
<protein>
    <submittedName>
        <fullName evidence="1">Uncharacterized protein</fullName>
    </submittedName>
</protein>
<keyword evidence="2" id="KW-1185">Reference proteome</keyword>
<dbReference type="EMBL" id="CAXIEN010000148">
    <property type="protein sequence ID" value="CAL1281684.1"/>
    <property type="molecule type" value="Genomic_DNA"/>
</dbReference>
<gene>
    <name evidence="1" type="ORF">LARSCL_LOCUS11711</name>
</gene>
<sequence length="66" mass="7728">MEQYSLFSRPVGLFKGLMARSCIDTEHSILQTPQLGEEAWRHFGLPRRQPSGNQRFPCWIKRLIVL</sequence>
<proteinExistence type="predicted"/>
<comment type="caution">
    <text evidence="1">The sequence shown here is derived from an EMBL/GenBank/DDBJ whole genome shotgun (WGS) entry which is preliminary data.</text>
</comment>
<reference evidence="1 2" key="1">
    <citation type="submission" date="2024-04" db="EMBL/GenBank/DDBJ databases">
        <authorList>
            <person name="Rising A."/>
            <person name="Reimegard J."/>
            <person name="Sonavane S."/>
            <person name="Akerstrom W."/>
            <person name="Nylinder S."/>
            <person name="Hedman E."/>
            <person name="Kallberg Y."/>
        </authorList>
    </citation>
    <scope>NUCLEOTIDE SEQUENCE [LARGE SCALE GENOMIC DNA]</scope>
</reference>
<organism evidence="1 2">
    <name type="scientific">Larinioides sclopetarius</name>
    <dbReference type="NCBI Taxonomy" id="280406"/>
    <lineage>
        <taxon>Eukaryota</taxon>
        <taxon>Metazoa</taxon>
        <taxon>Ecdysozoa</taxon>
        <taxon>Arthropoda</taxon>
        <taxon>Chelicerata</taxon>
        <taxon>Arachnida</taxon>
        <taxon>Araneae</taxon>
        <taxon>Araneomorphae</taxon>
        <taxon>Entelegynae</taxon>
        <taxon>Araneoidea</taxon>
        <taxon>Araneidae</taxon>
        <taxon>Larinioides</taxon>
    </lineage>
</organism>
<accession>A0AAV2AE75</accession>
<dbReference type="Proteomes" id="UP001497382">
    <property type="component" value="Unassembled WGS sequence"/>
</dbReference>
<evidence type="ECO:0000313" key="1">
    <source>
        <dbReference type="EMBL" id="CAL1281684.1"/>
    </source>
</evidence>
<evidence type="ECO:0000313" key="2">
    <source>
        <dbReference type="Proteomes" id="UP001497382"/>
    </source>
</evidence>
<name>A0AAV2AE75_9ARAC</name>